<dbReference type="EMBL" id="NVUU01000037">
    <property type="protein sequence ID" value="PCI94537.1"/>
    <property type="molecule type" value="Genomic_DNA"/>
</dbReference>
<keyword evidence="3" id="KW-0732">Signal</keyword>
<reference evidence="5" key="1">
    <citation type="submission" date="2017-08" db="EMBL/GenBank/DDBJ databases">
        <title>A dynamic microbial community with high functional redundancy inhabits the cold, oxic subseafloor aquifer.</title>
        <authorList>
            <person name="Tully B.J."/>
            <person name="Wheat C.G."/>
            <person name="Glazer B.T."/>
            <person name="Huber J.A."/>
        </authorList>
    </citation>
    <scope>NUCLEOTIDE SEQUENCE [LARGE SCALE GENOMIC DNA]</scope>
</reference>
<evidence type="ECO:0000256" key="3">
    <source>
        <dbReference type="SAM" id="SignalP"/>
    </source>
</evidence>
<evidence type="ECO:0000256" key="2">
    <source>
        <dbReference type="SAM" id="Phobius"/>
    </source>
</evidence>
<evidence type="ECO:0008006" key="6">
    <source>
        <dbReference type="Google" id="ProtNLM"/>
    </source>
</evidence>
<accession>A0A2A4YJK6</accession>
<proteinExistence type="predicted"/>
<organism evidence="4 5">
    <name type="scientific">Aerophobetes bacterium</name>
    <dbReference type="NCBI Taxonomy" id="2030807"/>
    <lineage>
        <taxon>Bacteria</taxon>
        <taxon>Candidatus Aerophobota</taxon>
    </lineage>
</organism>
<sequence>MKFSFKTTLTYFFCLCSCFSLCANAPSANLNTQNPKDALILDNDENQSIDEDVQIEQDMSDTAQPPVLYDPNMDYGTGATPPPKPRQSTKMRSVYAFIASVVIATAGMLISGSNSGRDAPKTSH</sequence>
<protein>
    <recommendedName>
        <fullName evidence="6">Transmembrane protein</fullName>
    </recommendedName>
</protein>
<feature type="transmembrane region" description="Helical" evidence="2">
    <location>
        <begin position="93"/>
        <end position="111"/>
    </location>
</feature>
<evidence type="ECO:0000313" key="5">
    <source>
        <dbReference type="Proteomes" id="UP000217838"/>
    </source>
</evidence>
<gene>
    <name evidence="4" type="ORF">COB11_03745</name>
</gene>
<feature type="signal peptide" evidence="3">
    <location>
        <begin position="1"/>
        <end position="22"/>
    </location>
</feature>
<dbReference type="AlphaFoldDB" id="A0A2A4YJK6"/>
<name>A0A2A4YJK6_UNCAE</name>
<keyword evidence="2" id="KW-0472">Membrane</keyword>
<keyword evidence="2" id="KW-0812">Transmembrane</keyword>
<comment type="caution">
    <text evidence="4">The sequence shown here is derived from an EMBL/GenBank/DDBJ whole genome shotgun (WGS) entry which is preliminary data.</text>
</comment>
<feature type="chain" id="PRO_5012675459" description="Transmembrane protein" evidence="3">
    <location>
        <begin position="23"/>
        <end position="124"/>
    </location>
</feature>
<dbReference type="Proteomes" id="UP000217838">
    <property type="component" value="Unassembled WGS sequence"/>
</dbReference>
<evidence type="ECO:0000256" key="1">
    <source>
        <dbReference type="SAM" id="MobiDB-lite"/>
    </source>
</evidence>
<feature type="region of interest" description="Disordered" evidence="1">
    <location>
        <begin position="58"/>
        <end position="89"/>
    </location>
</feature>
<keyword evidence="2" id="KW-1133">Transmembrane helix</keyword>
<evidence type="ECO:0000313" key="4">
    <source>
        <dbReference type="EMBL" id="PCI94537.1"/>
    </source>
</evidence>